<organism evidence="1 2">
    <name type="scientific">Butyricimonas faecalis</name>
    <dbReference type="NCBI Taxonomy" id="2093856"/>
    <lineage>
        <taxon>Bacteria</taxon>
        <taxon>Pseudomonadati</taxon>
        <taxon>Bacteroidota</taxon>
        <taxon>Bacteroidia</taxon>
        <taxon>Bacteroidales</taxon>
        <taxon>Odoribacteraceae</taxon>
        <taxon>Butyricimonas</taxon>
    </lineage>
</organism>
<sequence>MYYYIYSIFEKKTSMPENYFIYRFKEFDNDKFIELYRESCTKTFILDYSESYNDINIPVSKEDQVQIKDLEPVKIPVKPRKPLQSEEKITWKGVFLCHAIIYRCSTNEHGHAPVNAEILKAVLGPDYRNMLDVLIQMNLIERIHYENAPDYLAGYYSTNYQLLHKTELFQTSNRTIIKYIEKLKSLLKNYYQYKEKQLEDLYGARFKENYMKSLNMVKIKDKEGLQSYVREQIKQNPDKRNYYNYVIDYISRGHYSIFNIDKSRRIYHVLTSLQRELKQYLNIKYQIDARNSHPVLFIYFIFNYKNISISSSNSIINFILSKKEEIETQSNHYVGKYLYNELKNNNIELDEITKLSPDELAYIYMTSTGQFWDEFLARHTEVDRNELKQIMFAEVFYSNKVGLAWKKFGKEFAGEYPSVYKLIARWKNPAKDKKISSYIKENDIHADKETASLSVAMMKLESVIFHDILSNLYAKRIRAVHIHDAVIVPETKGNINITSEKLVEIMRNCYAKYGLVPSFSIDFREI</sequence>
<evidence type="ECO:0000313" key="1">
    <source>
        <dbReference type="EMBL" id="AZS28154.1"/>
    </source>
</evidence>
<dbReference type="AlphaFoldDB" id="A0A3S9VNL8"/>
<gene>
    <name evidence="1" type="ORF">D8S85_00385</name>
</gene>
<proteinExistence type="predicted"/>
<name>A0A3S9VNL8_9BACT</name>
<accession>A0A3S9VNL8</accession>
<dbReference type="KEGG" id="buy:D8S85_00385"/>
<dbReference type="EMBL" id="CP032819">
    <property type="protein sequence ID" value="AZS28154.1"/>
    <property type="molecule type" value="Genomic_DNA"/>
</dbReference>
<dbReference type="Proteomes" id="UP000270673">
    <property type="component" value="Chromosome"/>
</dbReference>
<keyword evidence="2" id="KW-1185">Reference proteome</keyword>
<evidence type="ECO:0000313" key="2">
    <source>
        <dbReference type="Proteomes" id="UP000270673"/>
    </source>
</evidence>
<reference evidence="1 2" key="1">
    <citation type="submission" date="2018-10" db="EMBL/GenBank/DDBJ databases">
        <title>Butyricimonas faecalis sp. nov., isolated from human faeces and emended description of the genus Butyricimonas.</title>
        <authorList>
            <person name="Le Roy T."/>
            <person name="Van der Smissen P."/>
            <person name="Paquot A."/>
            <person name="Delzenne N."/>
            <person name="Muccioli G."/>
            <person name="Collet J.-F."/>
            <person name="Cani P.D."/>
        </authorList>
    </citation>
    <scope>NUCLEOTIDE SEQUENCE [LARGE SCALE GENOMIC DNA]</scope>
    <source>
        <strain evidence="1 2">H184</strain>
    </source>
</reference>
<protein>
    <submittedName>
        <fullName evidence="1">Uncharacterized protein</fullName>
    </submittedName>
</protein>